<sequence>MFDLSYQGAKTWTISKSLIGTISFGQITLLQDQKVLQINCTEWKIYGGVIDQNQVEHQDPNEVRLKATRKVTSYLD</sequence>
<dbReference type="EMBL" id="JAWJWE010000036">
    <property type="protein sequence ID" value="KAK6628920.1"/>
    <property type="molecule type" value="Genomic_DNA"/>
</dbReference>
<protein>
    <submittedName>
        <fullName evidence="1">Uncharacterized protein</fullName>
    </submittedName>
</protein>
<reference evidence="1 2" key="1">
    <citation type="submission" date="2023-10" db="EMBL/GenBank/DDBJ databases">
        <title>Genomes of two closely related lineages of the louse Polyplax serrata with different host specificities.</title>
        <authorList>
            <person name="Martinu J."/>
            <person name="Tarabai H."/>
            <person name="Stefka J."/>
            <person name="Hypsa V."/>
        </authorList>
    </citation>
    <scope>NUCLEOTIDE SEQUENCE [LARGE SCALE GENOMIC DNA]</scope>
    <source>
        <strain evidence="1">HR10_N</strain>
    </source>
</reference>
<proteinExistence type="predicted"/>
<accession>A0AAN8NV79</accession>
<name>A0AAN8NV79_POLSC</name>
<dbReference type="Proteomes" id="UP001372834">
    <property type="component" value="Unassembled WGS sequence"/>
</dbReference>
<dbReference type="AlphaFoldDB" id="A0AAN8NV79"/>
<gene>
    <name evidence="1" type="ORF">RUM43_002737</name>
</gene>
<evidence type="ECO:0000313" key="2">
    <source>
        <dbReference type="Proteomes" id="UP001372834"/>
    </source>
</evidence>
<organism evidence="1 2">
    <name type="scientific">Polyplax serrata</name>
    <name type="common">Common mouse louse</name>
    <dbReference type="NCBI Taxonomy" id="468196"/>
    <lineage>
        <taxon>Eukaryota</taxon>
        <taxon>Metazoa</taxon>
        <taxon>Ecdysozoa</taxon>
        <taxon>Arthropoda</taxon>
        <taxon>Hexapoda</taxon>
        <taxon>Insecta</taxon>
        <taxon>Pterygota</taxon>
        <taxon>Neoptera</taxon>
        <taxon>Paraneoptera</taxon>
        <taxon>Psocodea</taxon>
        <taxon>Troctomorpha</taxon>
        <taxon>Phthiraptera</taxon>
        <taxon>Anoplura</taxon>
        <taxon>Polyplacidae</taxon>
        <taxon>Polyplax</taxon>
    </lineage>
</organism>
<evidence type="ECO:0000313" key="1">
    <source>
        <dbReference type="EMBL" id="KAK6628920.1"/>
    </source>
</evidence>
<comment type="caution">
    <text evidence="1">The sequence shown here is derived from an EMBL/GenBank/DDBJ whole genome shotgun (WGS) entry which is preliminary data.</text>
</comment>